<reference evidence="1 2" key="1">
    <citation type="journal article" date="2011" name="Genome Biol.">
        <title>Comparative genome sequence analysis underscores mycoparasitism as the ancestral life style of Trichoderma.</title>
        <authorList>
            <person name="Kubicek C.P."/>
            <person name="Herrera-Estrella A."/>
            <person name="Seidl-Seiboth V."/>
            <person name="Martinez D.A."/>
            <person name="Druzhinina I.S."/>
            <person name="Thon M."/>
            <person name="Zeilinger S."/>
            <person name="Casas-Flores S."/>
            <person name="Horwitz B.A."/>
            <person name="Mukherjee P.K."/>
            <person name="Mukherjee M."/>
            <person name="Kredics L."/>
            <person name="Alcaraz L.D."/>
            <person name="Aerts A."/>
            <person name="Antal Z."/>
            <person name="Atanasova L."/>
            <person name="Cervantes-Badillo M.G."/>
            <person name="Challacombe J."/>
            <person name="Chertkov O."/>
            <person name="McCluskey K."/>
            <person name="Coulpier F."/>
            <person name="Deshpande N."/>
            <person name="von Doehren H."/>
            <person name="Ebbole D.J."/>
            <person name="Esquivel-Naranjo E.U."/>
            <person name="Fekete E."/>
            <person name="Flipphi M."/>
            <person name="Glaser F."/>
            <person name="Gomez-Rodriguez E.Y."/>
            <person name="Gruber S."/>
            <person name="Han C."/>
            <person name="Henrissat B."/>
            <person name="Hermosa R."/>
            <person name="Hernandez-Onate M."/>
            <person name="Karaffa L."/>
            <person name="Kosti I."/>
            <person name="Le Crom S."/>
            <person name="Lindquist E."/>
            <person name="Lucas S."/>
            <person name="Luebeck M."/>
            <person name="Luebeck P.S."/>
            <person name="Margeot A."/>
            <person name="Metz B."/>
            <person name="Misra M."/>
            <person name="Nevalainen H."/>
            <person name="Omann M."/>
            <person name="Packer N."/>
            <person name="Perrone G."/>
            <person name="Uresti-Rivera E.E."/>
            <person name="Salamov A."/>
            <person name="Schmoll M."/>
            <person name="Seiboth B."/>
            <person name="Shapiro H."/>
            <person name="Sukno S."/>
            <person name="Tamayo-Ramos J.A."/>
            <person name="Tisch D."/>
            <person name="Wiest A."/>
            <person name="Wilkinson H.H."/>
            <person name="Zhang M."/>
            <person name="Coutinho P.M."/>
            <person name="Kenerley C.M."/>
            <person name="Monte E."/>
            <person name="Baker S.E."/>
            <person name="Grigoriev I.V."/>
        </authorList>
    </citation>
    <scope>NUCLEOTIDE SEQUENCE [LARGE SCALE GENOMIC DNA]</scope>
    <source>
        <strain evidence="2">ATCC 20476 / IMI 206040</strain>
    </source>
</reference>
<dbReference type="OMA" id="GWQVNLW"/>
<accession>G9NGC5</accession>
<evidence type="ECO:0000313" key="2">
    <source>
        <dbReference type="Proteomes" id="UP000005426"/>
    </source>
</evidence>
<protein>
    <submittedName>
        <fullName evidence="1">Uncharacterized protein</fullName>
    </submittedName>
</protein>
<dbReference type="HOGENOM" id="CLU_325381_0_0_1"/>
<organism evidence="1 2">
    <name type="scientific">Hypocrea atroviridis (strain ATCC 20476 / IMI 206040)</name>
    <name type="common">Trichoderma atroviride</name>
    <dbReference type="NCBI Taxonomy" id="452589"/>
    <lineage>
        <taxon>Eukaryota</taxon>
        <taxon>Fungi</taxon>
        <taxon>Dikarya</taxon>
        <taxon>Ascomycota</taxon>
        <taxon>Pezizomycotina</taxon>
        <taxon>Sordariomycetes</taxon>
        <taxon>Hypocreomycetidae</taxon>
        <taxon>Hypocreales</taxon>
        <taxon>Hypocreaceae</taxon>
        <taxon>Trichoderma</taxon>
    </lineage>
</organism>
<comment type="caution">
    <text evidence="1">The sequence shown here is derived from an EMBL/GenBank/DDBJ whole genome shotgun (WGS) entry which is preliminary data.</text>
</comment>
<evidence type="ECO:0000313" key="1">
    <source>
        <dbReference type="EMBL" id="EHK50337.1"/>
    </source>
</evidence>
<dbReference type="GeneID" id="25784569"/>
<name>G9NGC5_HYPAI</name>
<sequence length="877" mass="96423">MPSIKYEAKVASGATPFYGQLVVSNLHYDDDSAVTINDFFGTVFKSPARLGKNDIVVGTNPWQEVTPDVTVNQIGDSTFLVIVRLEFKGPYTFNLSDTISFGINGDLTDDPDFYQNSFSFEADQMPYATGIVEIHVPPAPTPALASSKLSIVLQSKFAKFPFNLPLVGTILENVPPGDYNVSVMDLATEDQTTVAETRASPTFLDVNIGEYTGVSITFGSVSKYSALDLGFGDIPPLQGENFHVQLLIDGAPFTDFYSSTNHTSPVRRLPETGSFAVIVDNITLNNVDYTFRVWNEGLPRKLFTIIYREDDVKSSPIDTSGFVQLPIVIESDFEVDQDILIRLTSDDLIYTEKVPAQAGTTPFSVLVAPGEYSIRSASFVNSGTVYVVETATNITVLPDGSTELNLKLLKGASLQVKGFPDHLSFGAIADLTPDNAKDLVAARVSSIFKYAGTDGAGDKEKFLDNDSSTSRTIQLALEVENELADGSKVLPVMISYTCNLSQGDIYEQLRRKDWLTHSFANLILALNIAKSAVDEDHPVPAGFIVNPDFLGEGQKANLVDYGVPVREPLQDALDHWQIEAEIPDSIVDTFAGYTHAVNWLIRTVAPSVTFGWQVNIWGGGTSTWIYNTGSDDDGGSDNNEPYAEANKLAEYIKSLGTYDGEYAPDFLAIDRYEADDWTLRAYSNGYFYGPYEWRRFYDFVRDVSISLQVPVMPWQIPASRAPLVADIVSSEYDSEHWGTGGSYLLGDVDINSDYQNINPTVLSLKLDSSLIKADTAAEVWQRGEPFDLSQPAYRDFPLRGIFTVLLGGGSTTGVISTVGNAGPWVIDRLSAYADDPIKFDDTSSDGSNTKAKCRQSTGNQWWSRLWEEWRRTGNARV</sequence>
<dbReference type="Proteomes" id="UP000005426">
    <property type="component" value="Unassembled WGS sequence"/>
</dbReference>
<dbReference type="EMBL" id="ABDG02000014">
    <property type="protein sequence ID" value="EHK50337.1"/>
    <property type="molecule type" value="Genomic_DNA"/>
</dbReference>
<dbReference type="AlphaFoldDB" id="G9NGC5"/>
<dbReference type="OrthoDB" id="4686328at2759"/>
<keyword evidence="2" id="KW-1185">Reference proteome</keyword>
<proteinExistence type="predicted"/>
<gene>
    <name evidence="1" type="ORF">TRIATDRAFT_44398</name>
</gene>
<dbReference type="KEGG" id="tatv:25784569"/>